<sequence>MIGEKMKTIRPEIFEKLRDKSTAAKYLQPGKCGFHTATGSRRLFIGETTRQYWTREKYESPEVGNTEAYVNYRLDQASGDLAPEEREVPVCLKGEEGDEHTPVLCYMTLPVKKKGVTTEEFLAEVEDKLTLTLAVQYVYDCLEAERRERATGGSDEIIINDF</sequence>
<protein>
    <submittedName>
        <fullName evidence="1">Uncharacterized protein</fullName>
    </submittedName>
</protein>
<geneLocation type="plasmid" evidence="1">
    <name>pSm10-1</name>
</geneLocation>
<accession>A0A8X6EMT5</accession>
<proteinExistence type="predicted"/>
<dbReference type="EMBL" id="LC545852">
    <property type="protein sequence ID" value="BCG07113.1"/>
    <property type="molecule type" value="Genomic_DNA"/>
</dbReference>
<dbReference type="AlphaFoldDB" id="A0A8X6EMT5"/>
<organism evidence="1">
    <name type="scientific">Serratia marcescens</name>
    <dbReference type="NCBI Taxonomy" id="615"/>
    <lineage>
        <taxon>Bacteria</taxon>
        <taxon>Pseudomonadati</taxon>
        <taxon>Pseudomonadota</taxon>
        <taxon>Gammaproteobacteria</taxon>
        <taxon>Enterobacterales</taxon>
        <taxon>Yersiniaceae</taxon>
        <taxon>Serratia</taxon>
    </lineage>
</organism>
<evidence type="ECO:0000313" key="1">
    <source>
        <dbReference type="EMBL" id="BCG07113.1"/>
    </source>
</evidence>
<keyword evidence="1" id="KW-0614">Plasmid</keyword>
<reference evidence="1" key="1">
    <citation type="journal article" date="2021" name="J Glob Antimicrob Resist">
        <title>Genomic characterization and epidemiology of nosocomial Serratia marcescens isolates resistant to ceftazidime and their plasmids mediating rare blaTEM-61.</title>
        <authorList>
            <person name="Hayashi W."/>
            <person name="Yoshida S."/>
            <person name="Izumi K."/>
            <person name="Koide S."/>
            <person name="Soga E."/>
            <person name="Takizawa S."/>
            <person name="Arakawa Y."/>
            <person name="Nagano Y."/>
            <person name="Nagano N."/>
        </authorList>
    </citation>
    <scope>NUCLEOTIDE SEQUENCE</scope>
    <source>
        <strain evidence="1">Sm10</strain>
    </source>
</reference>
<name>A0A8X6EMT5_SERMA</name>